<dbReference type="GO" id="GO:0042054">
    <property type="term" value="F:histone methyltransferase activity"/>
    <property type="evidence" value="ECO:0007669"/>
    <property type="project" value="InterPro"/>
</dbReference>
<dbReference type="InterPro" id="IPR003616">
    <property type="entry name" value="Post-SET_dom"/>
</dbReference>
<dbReference type="Proteomes" id="UP000825935">
    <property type="component" value="Chromosome 14"/>
</dbReference>
<dbReference type="GO" id="GO:0003690">
    <property type="term" value="F:double-stranded DNA binding"/>
    <property type="evidence" value="ECO:0007669"/>
    <property type="project" value="TreeGrafter"/>
</dbReference>
<evidence type="ECO:0000256" key="2">
    <source>
        <dbReference type="ARBA" id="ARBA00022454"/>
    </source>
</evidence>
<dbReference type="InterPro" id="IPR051357">
    <property type="entry name" value="H3K9_HMTase_SUVAR3-9"/>
</dbReference>
<dbReference type="InterPro" id="IPR015947">
    <property type="entry name" value="PUA-like_sf"/>
</dbReference>
<evidence type="ECO:0000256" key="5">
    <source>
        <dbReference type="ARBA" id="ARBA00022691"/>
    </source>
</evidence>
<dbReference type="PANTHER" id="PTHR45660:SF46">
    <property type="entry name" value="HISTONE-LYSINE N-METHYLTRANSFERASE, H3 LYSINE-9 SPECIFIC SUVH6"/>
    <property type="match status" value="1"/>
</dbReference>
<dbReference type="Pfam" id="PF02182">
    <property type="entry name" value="SAD_SRA"/>
    <property type="match status" value="1"/>
</dbReference>
<accession>A0A8T2T9G7</accession>
<evidence type="ECO:0000256" key="9">
    <source>
        <dbReference type="SAM" id="MobiDB-lite"/>
    </source>
</evidence>
<feature type="domain" description="Post-SET" evidence="12">
    <location>
        <begin position="984"/>
        <end position="1000"/>
    </location>
</feature>
<evidence type="ECO:0000259" key="12">
    <source>
        <dbReference type="PROSITE" id="PS50868"/>
    </source>
</evidence>
<dbReference type="Gene3D" id="2.30.280.10">
    <property type="entry name" value="SRA-YDG"/>
    <property type="match status" value="1"/>
</dbReference>
<dbReference type="PROSITE" id="PS50280">
    <property type="entry name" value="SET"/>
    <property type="match status" value="1"/>
</dbReference>
<proteinExistence type="predicted"/>
<evidence type="ECO:0000256" key="4">
    <source>
        <dbReference type="ARBA" id="ARBA00022679"/>
    </source>
</evidence>
<dbReference type="SUPFAM" id="SSF82199">
    <property type="entry name" value="SET domain"/>
    <property type="match status" value="1"/>
</dbReference>
<evidence type="ECO:0000256" key="6">
    <source>
        <dbReference type="ARBA" id="ARBA00022853"/>
    </source>
</evidence>
<feature type="compositionally biased region" description="Polar residues" evidence="9">
    <location>
        <begin position="156"/>
        <end position="195"/>
    </location>
</feature>
<dbReference type="InterPro" id="IPR046341">
    <property type="entry name" value="SET_dom_sf"/>
</dbReference>
<gene>
    <name evidence="14" type="ORF">KP509_14G011700</name>
</gene>
<dbReference type="GO" id="GO:0008270">
    <property type="term" value="F:zinc ion binding"/>
    <property type="evidence" value="ECO:0007669"/>
    <property type="project" value="InterPro"/>
</dbReference>
<evidence type="ECO:0000259" key="11">
    <source>
        <dbReference type="PROSITE" id="PS50867"/>
    </source>
</evidence>
<evidence type="ECO:0000256" key="8">
    <source>
        <dbReference type="PROSITE-ProRule" id="PRU00358"/>
    </source>
</evidence>
<feature type="domain" description="Pre-SET" evidence="11">
    <location>
        <begin position="766"/>
        <end position="826"/>
    </location>
</feature>
<keyword evidence="7 8" id="KW-0539">Nucleus</keyword>
<evidence type="ECO:0000256" key="3">
    <source>
        <dbReference type="ARBA" id="ARBA00022603"/>
    </source>
</evidence>
<dbReference type="InterPro" id="IPR025794">
    <property type="entry name" value="H3-K9-MeTrfase_plant"/>
</dbReference>
<dbReference type="Pfam" id="PF05033">
    <property type="entry name" value="Pre-SET"/>
    <property type="match status" value="1"/>
</dbReference>
<evidence type="ECO:0000313" key="15">
    <source>
        <dbReference type="Proteomes" id="UP000825935"/>
    </source>
</evidence>
<dbReference type="GO" id="GO:0032259">
    <property type="term" value="P:methylation"/>
    <property type="evidence" value="ECO:0007669"/>
    <property type="project" value="UniProtKB-KW"/>
</dbReference>
<keyword evidence="6" id="KW-0156">Chromatin regulator</keyword>
<dbReference type="GO" id="GO:0005694">
    <property type="term" value="C:chromosome"/>
    <property type="evidence" value="ECO:0007669"/>
    <property type="project" value="UniProtKB-SubCell"/>
</dbReference>
<dbReference type="SUPFAM" id="SSF88697">
    <property type="entry name" value="PUA domain-like"/>
    <property type="match status" value="1"/>
</dbReference>
<comment type="caution">
    <text evidence="14">The sequence shown here is derived from an EMBL/GenBank/DDBJ whole genome shotgun (WGS) entry which is preliminary data.</text>
</comment>
<organism evidence="14 15">
    <name type="scientific">Ceratopteris richardii</name>
    <name type="common">Triangle waterfern</name>
    <dbReference type="NCBI Taxonomy" id="49495"/>
    <lineage>
        <taxon>Eukaryota</taxon>
        <taxon>Viridiplantae</taxon>
        <taxon>Streptophyta</taxon>
        <taxon>Embryophyta</taxon>
        <taxon>Tracheophyta</taxon>
        <taxon>Polypodiopsida</taxon>
        <taxon>Polypodiidae</taxon>
        <taxon>Polypodiales</taxon>
        <taxon>Pteridineae</taxon>
        <taxon>Pteridaceae</taxon>
        <taxon>Parkerioideae</taxon>
        <taxon>Ceratopteris</taxon>
    </lineage>
</organism>
<dbReference type="SMART" id="SM00466">
    <property type="entry name" value="SRA"/>
    <property type="match status" value="1"/>
</dbReference>
<dbReference type="OrthoDB" id="5792673at2759"/>
<dbReference type="PANTHER" id="PTHR45660">
    <property type="entry name" value="HISTONE-LYSINE N-METHYLTRANSFERASE SETMAR"/>
    <property type="match status" value="1"/>
</dbReference>
<dbReference type="PROSITE" id="PS51575">
    <property type="entry name" value="SAM_MT43_SUVAR39_2"/>
    <property type="match status" value="1"/>
</dbReference>
<feature type="region of interest" description="Disordered" evidence="9">
    <location>
        <begin position="156"/>
        <end position="198"/>
    </location>
</feature>
<evidence type="ECO:0000313" key="14">
    <source>
        <dbReference type="EMBL" id="KAH7414795.1"/>
    </source>
</evidence>
<name>A0A8T2T9G7_CERRI</name>
<dbReference type="Gene3D" id="2.170.270.10">
    <property type="entry name" value="SET domain"/>
    <property type="match status" value="1"/>
</dbReference>
<keyword evidence="5" id="KW-0949">S-adenosyl-L-methionine</keyword>
<dbReference type="SMART" id="SM00317">
    <property type="entry name" value="SET"/>
    <property type="match status" value="1"/>
</dbReference>
<comment type="subcellular location">
    <subcellularLocation>
        <location evidence="1">Chromosome</location>
    </subcellularLocation>
    <subcellularLocation>
        <location evidence="8">Nucleus</location>
    </subcellularLocation>
</comment>
<evidence type="ECO:0000259" key="13">
    <source>
        <dbReference type="PROSITE" id="PS51015"/>
    </source>
</evidence>
<keyword evidence="2" id="KW-0158">Chromosome</keyword>
<dbReference type="SMART" id="SM00468">
    <property type="entry name" value="PreSET"/>
    <property type="match status" value="1"/>
</dbReference>
<keyword evidence="4" id="KW-0808">Transferase</keyword>
<dbReference type="GO" id="GO:0005634">
    <property type="term" value="C:nucleus"/>
    <property type="evidence" value="ECO:0007669"/>
    <property type="project" value="UniProtKB-SubCell"/>
</dbReference>
<feature type="region of interest" description="Disordered" evidence="9">
    <location>
        <begin position="337"/>
        <end position="368"/>
    </location>
</feature>
<dbReference type="Pfam" id="PF00856">
    <property type="entry name" value="SET"/>
    <property type="match status" value="1"/>
</dbReference>
<feature type="domain" description="YDG" evidence="13">
    <location>
        <begin position="548"/>
        <end position="691"/>
    </location>
</feature>
<evidence type="ECO:0000256" key="7">
    <source>
        <dbReference type="ARBA" id="ARBA00023242"/>
    </source>
</evidence>
<keyword evidence="15" id="KW-1185">Reference proteome</keyword>
<keyword evidence="3" id="KW-0489">Methyltransferase</keyword>
<evidence type="ECO:0000259" key="10">
    <source>
        <dbReference type="PROSITE" id="PS50280"/>
    </source>
</evidence>
<dbReference type="PROSITE" id="PS51015">
    <property type="entry name" value="YDG"/>
    <property type="match status" value="1"/>
</dbReference>
<dbReference type="InterPro" id="IPR036987">
    <property type="entry name" value="SRA-YDG_sf"/>
</dbReference>
<dbReference type="InterPro" id="IPR001214">
    <property type="entry name" value="SET_dom"/>
</dbReference>
<dbReference type="AlphaFoldDB" id="A0A8T2T9G7"/>
<dbReference type="PROSITE" id="PS50867">
    <property type="entry name" value="PRE_SET"/>
    <property type="match status" value="1"/>
</dbReference>
<evidence type="ECO:0008006" key="16">
    <source>
        <dbReference type="Google" id="ProtNLM"/>
    </source>
</evidence>
<evidence type="ECO:0000256" key="1">
    <source>
        <dbReference type="ARBA" id="ARBA00004286"/>
    </source>
</evidence>
<sequence>MEGEPVSGGKPASIINGHELRCFTHEAGTPLSMYPCSGNTAPDLALPETSLVIPSSNRGSPQPSFSLKNTLHHLSFNVHQSSPPELMSCGKSRFRERDQLLQLVDLLTVRTDARPLPTLPVASGTMETTILSEESQPLIVDGNSLHDRALTTQLCGGTASSSPLKQNSTQLCGGTASSSPLKQNSPLPYKGSQNPYERDMPVSSFITSVSSPVPQSVIHTADHVLQADQTSSIHTIEVSLSEEGHVQRRLLKSTRSHCPVECKAADSSESSETLEKDKNSVMRRTVDSTLFISRADGRKRARSSAIRDYPEGCCNGVSLIDKPVLAEEAHLYSSGMKTQAGGLSSKPGNTLVPPAKRQSTHSFLPERPENKVPKLHSLKAVQKTGKVTQGRVAYSLPSSSPCEVSKVLALPNLHSHDHGVQASSQQERSKPVQWPPEELYHYREDDVRSGRCVNYCSSLKLSKRSVESVSALATYFNNKGTDKPLLLSGTSSGTNARSCVKRTLQEFDCVRRILAMSKDGHQRPDLAAAKILKKKGRWRNCDGERIVGSVPGVEVGDQFSFRIEMLMVGLHRQPQGGIDYISKSVRTEGPLATSIVASGGYEDDDDHGATFIYTGQGGNNYKGDRRQASNQVLARGNLALRNSFKERTPVRVIRGYPNDKLYTYDGLYDVIDCWFQTGIAGFGVYQFKLSRRPGQPELISSVVRFIGGVKKRSLTRSHILLADLSRGTERLPVSVVNGEGNTMLPDAFTYIANMKYPIWCCPKPSKGCDCVNGCIDVSKCLCAAKNGGEFPYNEVGQIVRGKKLVFECGETCSCPPSCYNRVNQQGLKHQLEVFKTKDKGWGVRSLEPIRPGDIICEYVGELLSDSDAEQRVDCDSYLFDIGHRSDSYVDVADLMNISSGNSIGPVIEDTCFAIDARLCGNVARFINHSCAPNLFPQNVVYGTDDLRFPHVVLFAMENIPPMRELSYDYNYTIDHVRDVNGNIKCKQCFCGAQNCRGRLY</sequence>
<feature type="domain" description="SET" evidence="10">
    <location>
        <begin position="829"/>
        <end position="970"/>
    </location>
</feature>
<protein>
    <recommendedName>
        <fullName evidence="16">Histone-lysine N-methyltransferase</fullName>
    </recommendedName>
</protein>
<dbReference type="InterPro" id="IPR007728">
    <property type="entry name" value="Pre-SET_dom"/>
</dbReference>
<reference evidence="14" key="1">
    <citation type="submission" date="2021-08" db="EMBL/GenBank/DDBJ databases">
        <title>WGS assembly of Ceratopteris richardii.</title>
        <authorList>
            <person name="Marchant D.B."/>
            <person name="Chen G."/>
            <person name="Jenkins J."/>
            <person name="Shu S."/>
            <person name="Leebens-Mack J."/>
            <person name="Grimwood J."/>
            <person name="Schmutz J."/>
            <person name="Soltis P."/>
            <person name="Soltis D."/>
            <person name="Chen Z.-H."/>
        </authorList>
    </citation>
    <scope>NUCLEOTIDE SEQUENCE</scope>
    <source>
        <strain evidence="14">Whitten #5841</strain>
        <tissue evidence="14">Leaf</tissue>
    </source>
</reference>
<dbReference type="InterPro" id="IPR003105">
    <property type="entry name" value="SRA_YDG"/>
</dbReference>
<dbReference type="EMBL" id="CM035419">
    <property type="protein sequence ID" value="KAH7414795.1"/>
    <property type="molecule type" value="Genomic_DNA"/>
</dbReference>
<dbReference type="PROSITE" id="PS50868">
    <property type="entry name" value="POST_SET"/>
    <property type="match status" value="1"/>
</dbReference>